<accession>A0A645I2N7</accession>
<name>A0A645I2N7_9ZZZZ</name>
<evidence type="ECO:0000256" key="1">
    <source>
        <dbReference type="SAM" id="MobiDB-lite"/>
    </source>
</evidence>
<proteinExistence type="predicted"/>
<sequence length="78" mass="8180">MRRPGYSAAAKGKPLQLEPEGPGDGLDGLAAIPFVGAVVLAEHLAVGVDQNGQRQAVGAQHVLKRPGFVVDEHRERCA</sequence>
<reference evidence="2" key="1">
    <citation type="submission" date="2019-08" db="EMBL/GenBank/DDBJ databases">
        <authorList>
            <person name="Kucharzyk K."/>
            <person name="Murdoch R.W."/>
            <person name="Higgins S."/>
            <person name="Loffler F."/>
        </authorList>
    </citation>
    <scope>NUCLEOTIDE SEQUENCE</scope>
</reference>
<dbReference type="AlphaFoldDB" id="A0A645I2N7"/>
<evidence type="ECO:0000313" key="2">
    <source>
        <dbReference type="EMBL" id="MPN45126.1"/>
    </source>
</evidence>
<protein>
    <submittedName>
        <fullName evidence="2">Uncharacterized protein</fullName>
    </submittedName>
</protein>
<comment type="caution">
    <text evidence="2">The sequence shown here is derived from an EMBL/GenBank/DDBJ whole genome shotgun (WGS) entry which is preliminary data.</text>
</comment>
<organism evidence="2">
    <name type="scientific">bioreactor metagenome</name>
    <dbReference type="NCBI Taxonomy" id="1076179"/>
    <lineage>
        <taxon>unclassified sequences</taxon>
        <taxon>metagenomes</taxon>
        <taxon>ecological metagenomes</taxon>
    </lineage>
</organism>
<dbReference type="EMBL" id="VSSQ01104759">
    <property type="protein sequence ID" value="MPN45126.1"/>
    <property type="molecule type" value="Genomic_DNA"/>
</dbReference>
<feature type="region of interest" description="Disordered" evidence="1">
    <location>
        <begin position="1"/>
        <end position="23"/>
    </location>
</feature>
<gene>
    <name evidence="2" type="ORF">SDC9_192693</name>
</gene>